<dbReference type="InterPro" id="IPR014210">
    <property type="entry name" value="Cyt_o_ubiqinol_oxidase_su4"/>
</dbReference>
<evidence type="ECO:0000256" key="11">
    <source>
        <dbReference type="ARBA" id="ARBA00023136"/>
    </source>
</evidence>
<keyword evidence="10" id="KW-0560">Oxidoreductase</keyword>
<keyword evidence="5" id="KW-0813">Transport</keyword>
<dbReference type="KEGG" id="fap:GR316_07325"/>
<feature type="transmembrane region" description="Helical" evidence="17">
    <location>
        <begin position="87"/>
        <end position="109"/>
    </location>
</feature>
<dbReference type="Pfam" id="PF03626">
    <property type="entry name" value="COX4_pro"/>
    <property type="match status" value="1"/>
</dbReference>
<keyword evidence="9 17" id="KW-1133">Transmembrane helix</keyword>
<comment type="similarity">
    <text evidence="2">Belongs to the cytochrome c oxidase bacterial subunit 4 family.</text>
</comment>
<dbReference type="RefSeq" id="WP_211783319.1">
    <property type="nucleotide sequence ID" value="NZ_CP047289.1"/>
</dbReference>
<evidence type="ECO:0000256" key="17">
    <source>
        <dbReference type="SAM" id="Phobius"/>
    </source>
</evidence>
<feature type="transmembrane region" description="Helical" evidence="17">
    <location>
        <begin position="56"/>
        <end position="75"/>
    </location>
</feature>
<dbReference type="PANTHER" id="PTHR36835">
    <property type="entry name" value="CYTOCHROME BO(3) UBIQUINOL OXIDASE SUBUNIT 4"/>
    <property type="match status" value="1"/>
</dbReference>
<dbReference type="GO" id="GO:0005886">
    <property type="term" value="C:plasma membrane"/>
    <property type="evidence" value="ECO:0007669"/>
    <property type="project" value="UniProtKB-SubCell"/>
</dbReference>
<dbReference type="InterPro" id="IPR005171">
    <property type="entry name" value="Cyt_c_oxidase_su4_prok"/>
</dbReference>
<dbReference type="AlphaFoldDB" id="A0A8J8MTB6"/>
<evidence type="ECO:0000256" key="14">
    <source>
        <dbReference type="ARBA" id="ARBA00030211"/>
    </source>
</evidence>
<evidence type="ECO:0000313" key="19">
    <source>
        <dbReference type="Proteomes" id="UP000679284"/>
    </source>
</evidence>
<evidence type="ECO:0000256" key="2">
    <source>
        <dbReference type="ARBA" id="ARBA00008079"/>
    </source>
</evidence>
<accession>A0A8J8MTB6</accession>
<keyword evidence="6" id="KW-1003">Cell membrane</keyword>
<protein>
    <recommendedName>
        <fullName evidence="4">Cytochrome bo(3) ubiquinol oxidase subunit 4</fullName>
    </recommendedName>
    <alternativeName>
        <fullName evidence="16">Cytochrome o ubiquinol oxidase subunit 4</fullName>
    </alternativeName>
    <alternativeName>
        <fullName evidence="13">Oxidase bo(3) subunit 4</fullName>
    </alternativeName>
    <alternativeName>
        <fullName evidence="14">Ubiquinol oxidase polypeptide IV</fullName>
    </alternativeName>
    <alternativeName>
        <fullName evidence="15">Ubiquinol oxidase subunit 4</fullName>
    </alternativeName>
</protein>
<reference evidence="18" key="1">
    <citation type="submission" date="2020-01" db="EMBL/GenBank/DDBJ databases">
        <authorList>
            <person name="Yang Y."/>
            <person name="Kwon Y.M."/>
        </authorList>
    </citation>
    <scope>NUCLEOTIDE SEQUENCE</scope>
    <source>
        <strain evidence="18">PG104</strain>
    </source>
</reference>
<evidence type="ECO:0000256" key="7">
    <source>
        <dbReference type="ARBA" id="ARBA00022692"/>
    </source>
</evidence>
<keyword evidence="11 17" id="KW-0472">Membrane</keyword>
<evidence type="ECO:0000256" key="1">
    <source>
        <dbReference type="ARBA" id="ARBA00004651"/>
    </source>
</evidence>
<evidence type="ECO:0000256" key="15">
    <source>
        <dbReference type="ARBA" id="ARBA00031887"/>
    </source>
</evidence>
<dbReference type="GO" id="GO:0009486">
    <property type="term" value="F:cytochrome bo3 ubiquinol oxidase activity"/>
    <property type="evidence" value="ECO:0007669"/>
    <property type="project" value="InterPro"/>
</dbReference>
<comment type="function">
    <text evidence="12">Cytochrome bo(3) ubiquinol terminal oxidase is the component of the aerobic respiratory chain of E.coli that predominates when cells are grown at high aeration. Has proton pump activity across the membrane in addition to electron transfer, pumping 2 protons/electron.</text>
</comment>
<proteinExistence type="inferred from homology"/>
<keyword evidence="19" id="KW-1185">Reference proteome</keyword>
<evidence type="ECO:0000256" key="6">
    <source>
        <dbReference type="ARBA" id="ARBA00022475"/>
    </source>
</evidence>
<keyword evidence="8" id="KW-0249">Electron transport</keyword>
<evidence type="ECO:0000256" key="10">
    <source>
        <dbReference type="ARBA" id="ARBA00023002"/>
    </source>
</evidence>
<dbReference type="GO" id="GO:0015078">
    <property type="term" value="F:proton transmembrane transporter activity"/>
    <property type="evidence" value="ECO:0007669"/>
    <property type="project" value="TreeGrafter"/>
</dbReference>
<evidence type="ECO:0000256" key="13">
    <source>
        <dbReference type="ARBA" id="ARBA00030071"/>
    </source>
</evidence>
<evidence type="ECO:0000256" key="3">
    <source>
        <dbReference type="ARBA" id="ARBA00011700"/>
    </source>
</evidence>
<comment type="subunit">
    <text evidence="3">Heterooctamer of two A chains, two B chains, two C chains and two D chains.</text>
</comment>
<gene>
    <name evidence="18" type="primary">cyoD</name>
    <name evidence="18" type="ORF">GR316_07325</name>
</gene>
<evidence type="ECO:0000256" key="4">
    <source>
        <dbReference type="ARBA" id="ARBA00014689"/>
    </source>
</evidence>
<evidence type="ECO:0000256" key="16">
    <source>
        <dbReference type="ARBA" id="ARBA00032185"/>
    </source>
</evidence>
<dbReference type="GO" id="GO:0015990">
    <property type="term" value="P:electron transport coupled proton transport"/>
    <property type="evidence" value="ECO:0007669"/>
    <property type="project" value="InterPro"/>
</dbReference>
<evidence type="ECO:0000256" key="8">
    <source>
        <dbReference type="ARBA" id="ARBA00022982"/>
    </source>
</evidence>
<organism evidence="18 19">
    <name type="scientific">Falsirhodobacter algicola</name>
    <dbReference type="NCBI Taxonomy" id="2692330"/>
    <lineage>
        <taxon>Bacteria</taxon>
        <taxon>Pseudomonadati</taxon>
        <taxon>Pseudomonadota</taxon>
        <taxon>Alphaproteobacteria</taxon>
        <taxon>Rhodobacterales</taxon>
        <taxon>Paracoccaceae</taxon>
        <taxon>Falsirhodobacter</taxon>
    </lineage>
</organism>
<dbReference type="EMBL" id="CP047289">
    <property type="protein sequence ID" value="QUS36097.1"/>
    <property type="molecule type" value="Genomic_DNA"/>
</dbReference>
<dbReference type="PANTHER" id="PTHR36835:SF1">
    <property type="entry name" value="CYTOCHROME BO(3) UBIQUINOL OXIDASE SUBUNIT 4"/>
    <property type="match status" value="1"/>
</dbReference>
<dbReference type="InterPro" id="IPR050968">
    <property type="entry name" value="Cytochrome_c_oxidase_bac_sub4"/>
</dbReference>
<dbReference type="Proteomes" id="UP000679284">
    <property type="component" value="Chromosome"/>
</dbReference>
<evidence type="ECO:0000313" key="18">
    <source>
        <dbReference type="EMBL" id="QUS36097.1"/>
    </source>
</evidence>
<evidence type="ECO:0000256" key="9">
    <source>
        <dbReference type="ARBA" id="ARBA00022989"/>
    </source>
</evidence>
<name>A0A8J8MTB6_9RHOB</name>
<evidence type="ECO:0000256" key="5">
    <source>
        <dbReference type="ARBA" id="ARBA00022448"/>
    </source>
</evidence>
<dbReference type="GO" id="GO:0009319">
    <property type="term" value="C:cytochrome o ubiquinol oxidase complex"/>
    <property type="evidence" value="ECO:0007669"/>
    <property type="project" value="TreeGrafter"/>
</dbReference>
<evidence type="ECO:0000256" key="12">
    <source>
        <dbReference type="ARBA" id="ARBA00025694"/>
    </source>
</evidence>
<keyword evidence="7 17" id="KW-0812">Transmembrane</keyword>
<sequence length="143" mass="15450">MAHHAHADAHHDHHGDGHSHGSFKSYMTGFVLSVILTVIPFWIVMSGGFENPTTTILTVTGFAIVQIIVHVIYFLHVTPTSEEGWTLTSTVFTLVVVGIMVSGSVWVMFNMNANMMPNHSMTVSGVEQGQGMGSGAPENPESE</sequence>
<comment type="subcellular location">
    <subcellularLocation>
        <location evidence="1">Cell membrane</location>
        <topology evidence="1">Multi-pass membrane protein</topology>
    </subcellularLocation>
</comment>
<dbReference type="NCBIfam" id="TIGR02847">
    <property type="entry name" value="CyoD"/>
    <property type="match status" value="1"/>
</dbReference>
<feature type="transmembrane region" description="Helical" evidence="17">
    <location>
        <begin position="26"/>
        <end position="44"/>
    </location>
</feature>
<dbReference type="GO" id="GO:0019646">
    <property type="term" value="P:aerobic electron transport chain"/>
    <property type="evidence" value="ECO:0007669"/>
    <property type="project" value="TreeGrafter"/>
</dbReference>